<comment type="caution">
    <text evidence="8">The sequence shown here is derived from an EMBL/GenBank/DDBJ whole genome shotgun (WGS) entry which is preliminary data.</text>
</comment>
<dbReference type="Gene3D" id="3.30.950.10">
    <property type="entry name" value="Methyltransferase, Cobalt-precorrin-4 Transmethylase, Domain 2"/>
    <property type="match status" value="1"/>
</dbReference>
<dbReference type="InterPro" id="IPR004551">
    <property type="entry name" value="Dphthn_synthase"/>
</dbReference>
<evidence type="ECO:0000256" key="5">
    <source>
        <dbReference type="ARBA" id="ARBA00022691"/>
    </source>
</evidence>
<dbReference type="PANTHER" id="PTHR10882:SF0">
    <property type="entry name" value="DIPHTHINE METHYL ESTER SYNTHASE"/>
    <property type="match status" value="1"/>
</dbReference>
<name>A0A8T4C7R0_9ARCH</name>
<dbReference type="AlphaFoldDB" id="A0A8T4C7R0"/>
<evidence type="ECO:0000256" key="2">
    <source>
        <dbReference type="ARBA" id="ARBA00006729"/>
    </source>
</evidence>
<evidence type="ECO:0000313" key="8">
    <source>
        <dbReference type="EMBL" id="MBM3281980.1"/>
    </source>
</evidence>
<dbReference type="GO" id="GO:0004164">
    <property type="term" value="F:diphthine synthase activity"/>
    <property type="evidence" value="ECO:0007669"/>
    <property type="project" value="UniProtKB-EC"/>
</dbReference>
<dbReference type="CDD" id="cd11647">
    <property type="entry name" value="DHP5_DphB"/>
    <property type="match status" value="1"/>
</dbReference>
<evidence type="ECO:0000256" key="4">
    <source>
        <dbReference type="ARBA" id="ARBA00022679"/>
    </source>
</evidence>
<comment type="similarity">
    <text evidence="2">Belongs to the diphthine synthase family.</text>
</comment>
<proteinExistence type="inferred from homology"/>
<dbReference type="Proteomes" id="UP000774699">
    <property type="component" value="Unassembled WGS sequence"/>
</dbReference>
<dbReference type="PIRSF" id="PIRSF036432">
    <property type="entry name" value="Diphthine_synth"/>
    <property type="match status" value="1"/>
</dbReference>
<feature type="binding site" evidence="6">
    <location>
        <position position="87"/>
    </location>
    <ligand>
        <name>S-adenosyl-L-methionine</name>
        <dbReference type="ChEBI" id="CHEBI:59789"/>
    </ligand>
</feature>
<dbReference type="InterPro" id="IPR014776">
    <property type="entry name" value="4pyrrole_Mease_sub2"/>
</dbReference>
<feature type="domain" description="Tetrapyrrole methylase" evidence="7">
    <location>
        <begin position="1"/>
        <end position="116"/>
    </location>
</feature>
<comment type="pathway">
    <text evidence="1">Protein modification; peptidyl-diphthamide biosynthesis.</text>
</comment>
<sequence length="253" mass="28350">MLYLIGLGLNANQLTLEALHTIQQCSEVYVENYTSKYSQGEITALEKIIAKKIIPLNRKGVEEDADILIEKAAHATIGLLIFGNPLTATTHISLIEECVEKKINYKIIPGISIFNYRGVCGLDEYKFGRTTTFVFPIEGYEPLSTFDIIIKNKTLGLHTHCLFDLHPEKQRFMTIDEAITFIQHAAGTRNVPIQGWIGVGLAGMGNDAQHVKAGSLHELQREKWNVFPQSMIICGDINEKEHESLQKIGGLQW</sequence>
<feature type="binding site" evidence="6">
    <location>
        <position position="9"/>
    </location>
    <ligand>
        <name>S-adenosyl-L-methionine</name>
        <dbReference type="ChEBI" id="CHEBI:59789"/>
    </ligand>
</feature>
<feature type="binding site" evidence="6">
    <location>
        <begin position="112"/>
        <end position="113"/>
    </location>
    <ligand>
        <name>S-adenosyl-L-methionine</name>
        <dbReference type="ChEBI" id="CHEBI:59789"/>
    </ligand>
</feature>
<reference evidence="8" key="1">
    <citation type="submission" date="2019-03" db="EMBL/GenBank/DDBJ databases">
        <title>Lake Tanganyika Metagenome-Assembled Genomes (MAGs).</title>
        <authorList>
            <person name="Tran P."/>
        </authorList>
    </citation>
    <scope>NUCLEOTIDE SEQUENCE</scope>
    <source>
        <strain evidence="8">M_DeepCast_50m_m2_156</strain>
    </source>
</reference>
<dbReference type="EC" id="2.1.1.98" evidence="8"/>
<dbReference type="InterPro" id="IPR014777">
    <property type="entry name" value="4pyrrole_Mease_sub1"/>
</dbReference>
<gene>
    <name evidence="8" type="primary">dph5</name>
    <name evidence="8" type="ORF">FJY86_01395</name>
</gene>
<evidence type="ECO:0000256" key="1">
    <source>
        <dbReference type="ARBA" id="ARBA00005156"/>
    </source>
</evidence>
<keyword evidence="5 6" id="KW-0949">S-adenosyl-L-methionine</keyword>
<evidence type="ECO:0000256" key="6">
    <source>
        <dbReference type="PIRSR" id="PIRSR036432-1"/>
    </source>
</evidence>
<organism evidence="8 9">
    <name type="scientific">Candidatus Iainarchaeum sp</name>
    <dbReference type="NCBI Taxonomy" id="3101447"/>
    <lineage>
        <taxon>Archaea</taxon>
        <taxon>Candidatus Iainarchaeota</taxon>
        <taxon>Candidatus Iainarchaeia</taxon>
        <taxon>Candidatus Iainarchaeales</taxon>
        <taxon>Candidatus Iainarchaeaceae</taxon>
        <taxon>Candidatus Iainarchaeum</taxon>
    </lineage>
</organism>
<dbReference type="PANTHER" id="PTHR10882">
    <property type="entry name" value="DIPHTHINE SYNTHASE"/>
    <property type="match status" value="1"/>
</dbReference>
<evidence type="ECO:0000259" key="7">
    <source>
        <dbReference type="Pfam" id="PF00590"/>
    </source>
</evidence>
<dbReference type="GO" id="GO:0032259">
    <property type="term" value="P:methylation"/>
    <property type="evidence" value="ECO:0007669"/>
    <property type="project" value="UniProtKB-KW"/>
</dbReference>
<evidence type="ECO:0000256" key="3">
    <source>
        <dbReference type="ARBA" id="ARBA00022603"/>
    </source>
</evidence>
<dbReference type="EMBL" id="VGJJ01000005">
    <property type="protein sequence ID" value="MBM3281980.1"/>
    <property type="molecule type" value="Genomic_DNA"/>
</dbReference>
<dbReference type="NCBIfam" id="TIGR00522">
    <property type="entry name" value="dph5"/>
    <property type="match status" value="1"/>
</dbReference>
<dbReference type="Gene3D" id="3.40.1010.10">
    <property type="entry name" value="Cobalt-precorrin-4 Transmethylase, Domain 1"/>
    <property type="match status" value="1"/>
</dbReference>
<protein>
    <submittedName>
        <fullName evidence="8">Diphthine synthase</fullName>
        <ecNumber evidence="8">2.1.1.98</ecNumber>
    </submittedName>
</protein>
<keyword evidence="3 8" id="KW-0489">Methyltransferase</keyword>
<keyword evidence="4 8" id="KW-0808">Transferase</keyword>
<dbReference type="InterPro" id="IPR000878">
    <property type="entry name" value="4pyrrol_Mease"/>
</dbReference>
<dbReference type="Pfam" id="PF00590">
    <property type="entry name" value="TP_methylase"/>
    <property type="match status" value="1"/>
</dbReference>
<dbReference type="SUPFAM" id="SSF53790">
    <property type="entry name" value="Tetrapyrrole methylase"/>
    <property type="match status" value="1"/>
</dbReference>
<feature type="binding site" evidence="6">
    <location>
        <position position="229"/>
    </location>
    <ligand>
        <name>S-adenosyl-L-methionine</name>
        <dbReference type="ChEBI" id="CHEBI:59789"/>
    </ligand>
</feature>
<dbReference type="InterPro" id="IPR035996">
    <property type="entry name" value="4pyrrol_Methylase_sf"/>
</dbReference>
<dbReference type="GO" id="GO:0017183">
    <property type="term" value="P:protein histidyl modification to diphthamide"/>
    <property type="evidence" value="ECO:0007669"/>
    <property type="project" value="InterPro"/>
</dbReference>
<feature type="binding site" evidence="6">
    <location>
        <position position="204"/>
    </location>
    <ligand>
        <name>S-adenosyl-L-methionine</name>
        <dbReference type="ChEBI" id="CHEBI:59789"/>
    </ligand>
</feature>
<evidence type="ECO:0000313" key="9">
    <source>
        <dbReference type="Proteomes" id="UP000774699"/>
    </source>
</evidence>
<accession>A0A8T4C7R0</accession>